<evidence type="ECO:0000313" key="3">
    <source>
        <dbReference type="EMBL" id="KAF5835466.1"/>
    </source>
</evidence>
<feature type="coiled-coil region" evidence="1">
    <location>
        <begin position="32"/>
        <end position="59"/>
    </location>
</feature>
<proteinExistence type="predicted"/>
<evidence type="ECO:0000256" key="2">
    <source>
        <dbReference type="SAM" id="MobiDB-lite"/>
    </source>
</evidence>
<keyword evidence="4" id="KW-1185">Reference proteome</keyword>
<dbReference type="EMBL" id="MU069704">
    <property type="protein sequence ID" value="KAF5835466.1"/>
    <property type="molecule type" value="Genomic_DNA"/>
</dbReference>
<feature type="region of interest" description="Disordered" evidence="2">
    <location>
        <begin position="1"/>
        <end position="29"/>
    </location>
</feature>
<dbReference type="Proteomes" id="UP000815325">
    <property type="component" value="Unassembled WGS sequence"/>
</dbReference>
<protein>
    <submittedName>
        <fullName evidence="3">Uncharacterized protein</fullName>
    </submittedName>
</protein>
<evidence type="ECO:0000313" key="4">
    <source>
        <dbReference type="Proteomes" id="UP000815325"/>
    </source>
</evidence>
<gene>
    <name evidence="3" type="ORF">DUNSADRAFT_7355</name>
</gene>
<organism evidence="3 4">
    <name type="scientific">Dunaliella salina</name>
    <name type="common">Green alga</name>
    <name type="synonym">Protococcus salinus</name>
    <dbReference type="NCBI Taxonomy" id="3046"/>
    <lineage>
        <taxon>Eukaryota</taxon>
        <taxon>Viridiplantae</taxon>
        <taxon>Chlorophyta</taxon>
        <taxon>core chlorophytes</taxon>
        <taxon>Chlorophyceae</taxon>
        <taxon>CS clade</taxon>
        <taxon>Chlamydomonadales</taxon>
        <taxon>Dunaliellaceae</taxon>
        <taxon>Dunaliella</taxon>
    </lineage>
</organism>
<accession>A0ABQ7GLH6</accession>
<sequence>MRRVHREQLSVVEESARQQQQQQQQGAEGAQLRTLQAEVAALKQQAVAHKSEVAALEGRLVEEQQVSAHRAGKHTYSFVD</sequence>
<name>A0ABQ7GLH6_DUNSA</name>
<reference evidence="3" key="1">
    <citation type="submission" date="2017-08" db="EMBL/GenBank/DDBJ databases">
        <authorList>
            <person name="Polle J.E."/>
            <person name="Barry K."/>
            <person name="Cushman J."/>
            <person name="Schmutz J."/>
            <person name="Tran D."/>
            <person name="Hathwaick L.T."/>
            <person name="Yim W.C."/>
            <person name="Jenkins J."/>
            <person name="Mckie-Krisberg Z.M."/>
            <person name="Prochnik S."/>
            <person name="Lindquist E."/>
            <person name="Dockter R.B."/>
            <person name="Adam C."/>
            <person name="Molina H."/>
            <person name="Bunkerborg J."/>
            <person name="Jin E."/>
            <person name="Buchheim M."/>
            <person name="Magnuson J."/>
        </authorList>
    </citation>
    <scope>NUCLEOTIDE SEQUENCE</scope>
    <source>
        <strain evidence="3">CCAP 19/18</strain>
    </source>
</reference>
<evidence type="ECO:0000256" key="1">
    <source>
        <dbReference type="SAM" id="Coils"/>
    </source>
</evidence>
<keyword evidence="1" id="KW-0175">Coiled coil</keyword>
<comment type="caution">
    <text evidence="3">The sequence shown here is derived from an EMBL/GenBank/DDBJ whole genome shotgun (WGS) entry which is preliminary data.</text>
</comment>